<gene>
    <name evidence="5" type="ORF">GCM10022222_72370</name>
</gene>
<evidence type="ECO:0000259" key="4">
    <source>
        <dbReference type="Pfam" id="PF13490"/>
    </source>
</evidence>
<feature type="transmembrane region" description="Helical" evidence="3">
    <location>
        <begin position="203"/>
        <end position="222"/>
    </location>
</feature>
<dbReference type="RefSeq" id="WP_344867733.1">
    <property type="nucleotide sequence ID" value="NZ_BAAAZN010000021.1"/>
</dbReference>
<dbReference type="InterPro" id="IPR027383">
    <property type="entry name" value="Znf_put"/>
</dbReference>
<proteinExistence type="predicted"/>
<keyword evidence="3" id="KW-0472">Membrane</keyword>
<evidence type="ECO:0000256" key="1">
    <source>
        <dbReference type="ARBA" id="ARBA00023015"/>
    </source>
</evidence>
<feature type="transmembrane region" description="Helical" evidence="3">
    <location>
        <begin position="152"/>
        <end position="172"/>
    </location>
</feature>
<dbReference type="Pfam" id="PF13490">
    <property type="entry name" value="zf-HC2"/>
    <property type="match status" value="1"/>
</dbReference>
<feature type="transmembrane region" description="Helical" evidence="3">
    <location>
        <begin position="109"/>
        <end position="131"/>
    </location>
</feature>
<comment type="caution">
    <text evidence="5">The sequence shown here is derived from an EMBL/GenBank/DDBJ whole genome shotgun (WGS) entry which is preliminary data.</text>
</comment>
<reference evidence="6" key="1">
    <citation type="journal article" date="2019" name="Int. J. Syst. Evol. Microbiol.">
        <title>The Global Catalogue of Microorganisms (GCM) 10K type strain sequencing project: providing services to taxonomists for standard genome sequencing and annotation.</title>
        <authorList>
            <consortium name="The Broad Institute Genomics Platform"/>
            <consortium name="The Broad Institute Genome Sequencing Center for Infectious Disease"/>
            <person name="Wu L."/>
            <person name="Ma J."/>
        </authorList>
    </citation>
    <scope>NUCLEOTIDE SEQUENCE [LARGE SCALE GENOMIC DNA]</scope>
    <source>
        <strain evidence="6">JCM 16898</strain>
    </source>
</reference>
<accession>A0ABP6Y4B8</accession>
<keyword evidence="3" id="KW-0812">Transmembrane</keyword>
<feature type="transmembrane region" description="Helical" evidence="3">
    <location>
        <begin position="81"/>
        <end position="103"/>
    </location>
</feature>
<keyword evidence="3" id="KW-1133">Transmembrane helix</keyword>
<feature type="domain" description="Putative zinc-finger" evidence="4">
    <location>
        <begin position="7"/>
        <end position="37"/>
    </location>
</feature>
<keyword evidence="6" id="KW-1185">Reference proteome</keyword>
<name>A0ABP6Y4B8_9PSEU</name>
<protein>
    <submittedName>
        <fullName evidence="5">Zf-HC2 domain-containing protein</fullName>
    </submittedName>
</protein>
<keyword evidence="2" id="KW-0804">Transcription</keyword>
<dbReference type="Gene3D" id="1.10.10.1320">
    <property type="entry name" value="Anti-sigma factor, zinc-finger domain"/>
    <property type="match status" value="1"/>
</dbReference>
<dbReference type="EMBL" id="BAAAZN010000021">
    <property type="protein sequence ID" value="GAA3577180.1"/>
    <property type="molecule type" value="Genomic_DNA"/>
</dbReference>
<dbReference type="Proteomes" id="UP001500689">
    <property type="component" value="Unassembled WGS sequence"/>
</dbReference>
<dbReference type="InterPro" id="IPR041916">
    <property type="entry name" value="Anti_sigma_zinc_sf"/>
</dbReference>
<organism evidence="5 6">
    <name type="scientific">Amycolatopsis ultiminotia</name>
    <dbReference type="NCBI Taxonomy" id="543629"/>
    <lineage>
        <taxon>Bacteria</taxon>
        <taxon>Bacillati</taxon>
        <taxon>Actinomycetota</taxon>
        <taxon>Actinomycetes</taxon>
        <taxon>Pseudonocardiales</taxon>
        <taxon>Pseudonocardiaceae</taxon>
        <taxon>Amycolatopsis</taxon>
    </lineage>
</organism>
<evidence type="ECO:0000256" key="3">
    <source>
        <dbReference type="SAM" id="Phobius"/>
    </source>
</evidence>
<feature type="transmembrane region" description="Helical" evidence="3">
    <location>
        <begin position="178"/>
        <end position="196"/>
    </location>
</feature>
<evidence type="ECO:0000256" key="2">
    <source>
        <dbReference type="ARBA" id="ARBA00023163"/>
    </source>
</evidence>
<keyword evidence="1" id="KW-0805">Transcription regulation</keyword>
<sequence length="262" mass="27134">MSHVPDRLLAAYVAGRELPGDEGWAIEAHLEGCAQCRARLAGVTTTEESGFLDAVWAGLQPRLTAEPQPLRGRARAWLHGWATPVMVPWLGMVVLVAAIAVFLDQASAGGVSLVQLFAPVLPVFGVAAAWSRGLDPAYELTAGSPRAGLDLILRRTVAVLVPVVLVLLLAGWLSGSNIGLVLLPALAFSAGTLALGTFIGAGWAAGVLAGVWLSALVLPTVAFGGSVALLSASLPVWAAVFVLAAGLVVLRRGFFMRLAAHN</sequence>
<feature type="transmembrane region" description="Helical" evidence="3">
    <location>
        <begin position="228"/>
        <end position="250"/>
    </location>
</feature>
<evidence type="ECO:0000313" key="5">
    <source>
        <dbReference type="EMBL" id="GAA3577180.1"/>
    </source>
</evidence>
<evidence type="ECO:0000313" key="6">
    <source>
        <dbReference type="Proteomes" id="UP001500689"/>
    </source>
</evidence>